<dbReference type="InterPro" id="IPR051531">
    <property type="entry name" value="N-acetyltransferase"/>
</dbReference>
<keyword evidence="2" id="KW-0808">Transferase</keyword>
<dbReference type="AlphaFoldDB" id="A0A7M4DB05"/>
<organism evidence="2 5">
    <name type="scientific">Labilibaculum euxinus</name>
    <dbReference type="NCBI Taxonomy" id="2686357"/>
    <lineage>
        <taxon>Bacteria</taxon>
        <taxon>Pseudomonadati</taxon>
        <taxon>Bacteroidota</taxon>
        <taxon>Bacteroidia</taxon>
        <taxon>Marinilabiliales</taxon>
        <taxon>Marinifilaceae</taxon>
        <taxon>Labilibaculum</taxon>
    </lineage>
</organism>
<protein>
    <submittedName>
        <fullName evidence="2">GNAT family N-acetyltransferase</fullName>
    </submittedName>
</protein>
<dbReference type="EMBL" id="QTZN02000063">
    <property type="protein sequence ID" value="MVB09039.1"/>
    <property type="molecule type" value="Genomic_DNA"/>
</dbReference>
<proteinExistence type="predicted"/>
<dbReference type="Gene3D" id="3.40.630.30">
    <property type="match status" value="1"/>
</dbReference>
<accession>A0A7M4DB05</accession>
<dbReference type="GO" id="GO:0016747">
    <property type="term" value="F:acyltransferase activity, transferring groups other than amino-acyl groups"/>
    <property type="evidence" value="ECO:0007669"/>
    <property type="project" value="InterPro"/>
</dbReference>
<dbReference type="SUPFAM" id="SSF55729">
    <property type="entry name" value="Acyl-CoA N-acyltransferases (Nat)"/>
    <property type="match status" value="1"/>
</dbReference>
<dbReference type="OrthoDB" id="9788916at2"/>
<dbReference type="RefSeq" id="WP_156197194.1">
    <property type="nucleotide sequence ID" value="NZ_QTZN02000063.1"/>
</dbReference>
<evidence type="ECO:0000259" key="1">
    <source>
        <dbReference type="PROSITE" id="PS51186"/>
    </source>
</evidence>
<evidence type="ECO:0000313" key="5">
    <source>
        <dbReference type="Proteomes" id="UP000462449"/>
    </source>
</evidence>
<feature type="domain" description="N-acetyltransferase" evidence="1">
    <location>
        <begin position="27"/>
        <end position="190"/>
    </location>
</feature>
<dbReference type="PANTHER" id="PTHR43792:SF16">
    <property type="entry name" value="N-ACETYLTRANSFERASE DOMAIN-CONTAINING PROTEIN"/>
    <property type="match status" value="1"/>
</dbReference>
<dbReference type="InterPro" id="IPR000182">
    <property type="entry name" value="GNAT_dom"/>
</dbReference>
<evidence type="ECO:0000313" key="4">
    <source>
        <dbReference type="Proteomes" id="UP000285951"/>
    </source>
</evidence>
<gene>
    <name evidence="3" type="ORF">DWB62_018635</name>
    <name evidence="2" type="ORF">GNY23_18635</name>
</gene>
<sequence length="190" mass="22638">MCEIKKIDFLTNKGELGMKILFETERLYLREILPTDAESMFEMDSDAEVYKFLGRKPIRNINESKKMIESIRDQYKRIGIGRWAIVEKESGNFIGWTGFKFEKENQNGHRNFYNLKFRLLRKYWGKGYITEATKAAINYAFTELKIPEIYSMTLLSNLKSQRVLYKLGFQLEDKFKFQGDDITWYKLTNK</sequence>
<keyword evidence="4" id="KW-1185">Reference proteome</keyword>
<reference evidence="2 5" key="2">
    <citation type="submission" date="2019-12" db="EMBL/GenBank/DDBJ databases">
        <title>Draft genome sequence of Labilibaculum sp. strain 44 isolated from deep waters of Black Sea.</title>
        <authorList>
            <person name="Yadav S."/>
            <person name="Villanueva L."/>
        </authorList>
    </citation>
    <scope>NUCLEOTIDE SEQUENCE [LARGE SCALE GENOMIC DNA]</scope>
    <source>
        <strain evidence="2 5">44</strain>
    </source>
</reference>
<reference evidence="3 4" key="1">
    <citation type="submission" date="2019-11" db="EMBL/GenBank/DDBJ databases">
        <title>Draft genome sequence of Labilibaculum sp. strain SYP isolated from Black Sea.</title>
        <authorList>
            <person name="Yadav S."/>
            <person name="Villanueva L."/>
        </authorList>
    </citation>
    <scope>NUCLEOTIDE SEQUENCE [LARGE SCALE GENOMIC DNA]</scope>
    <source>
        <strain evidence="3 4">44</strain>
    </source>
</reference>
<dbReference type="PROSITE" id="PS51186">
    <property type="entry name" value="GNAT"/>
    <property type="match status" value="1"/>
</dbReference>
<dbReference type="PANTHER" id="PTHR43792">
    <property type="entry name" value="GNAT FAMILY, PUTATIVE (AFU_ORTHOLOGUE AFUA_3G00765)-RELATED-RELATED"/>
    <property type="match status" value="1"/>
</dbReference>
<comment type="caution">
    <text evidence="2">The sequence shown here is derived from an EMBL/GenBank/DDBJ whole genome shotgun (WGS) entry which is preliminary data.</text>
</comment>
<dbReference type="Pfam" id="PF13302">
    <property type="entry name" value="Acetyltransf_3"/>
    <property type="match status" value="1"/>
</dbReference>
<dbReference type="InterPro" id="IPR016181">
    <property type="entry name" value="Acyl_CoA_acyltransferase"/>
</dbReference>
<dbReference type="EMBL" id="WOTW01000063">
    <property type="protein sequence ID" value="MUP39834.1"/>
    <property type="molecule type" value="Genomic_DNA"/>
</dbReference>
<name>A0A7M4DB05_9BACT</name>
<dbReference type="Proteomes" id="UP000462449">
    <property type="component" value="Unassembled WGS sequence"/>
</dbReference>
<evidence type="ECO:0000313" key="2">
    <source>
        <dbReference type="EMBL" id="MUP39834.1"/>
    </source>
</evidence>
<evidence type="ECO:0000313" key="3">
    <source>
        <dbReference type="EMBL" id="MVB09039.1"/>
    </source>
</evidence>
<dbReference type="Proteomes" id="UP000285951">
    <property type="component" value="Unassembled WGS sequence"/>
</dbReference>